<gene>
    <name evidence="1" type="ORF">A9Y76_14045</name>
</gene>
<dbReference type="EMBL" id="CP016022">
    <property type="protein sequence ID" value="ANJ73518.1"/>
    <property type="molecule type" value="Genomic_DNA"/>
</dbReference>
<sequence length="63" mass="7176">MFDVQDLAKRISDRADADLPKWQQQMPEDIRANMKVGYLTHMLAELLSGGMSIEEARNRIDGV</sequence>
<evidence type="ECO:0000313" key="2">
    <source>
        <dbReference type="Proteomes" id="UP000078572"/>
    </source>
</evidence>
<dbReference type="AlphaFoldDB" id="A0A191ZZK3"/>
<name>A0A191ZZK3_9RALS</name>
<organism evidence="1 2">
    <name type="scientific">Ralstonia insidiosa</name>
    <dbReference type="NCBI Taxonomy" id="190721"/>
    <lineage>
        <taxon>Bacteria</taxon>
        <taxon>Pseudomonadati</taxon>
        <taxon>Pseudomonadota</taxon>
        <taxon>Betaproteobacteria</taxon>
        <taxon>Burkholderiales</taxon>
        <taxon>Burkholderiaceae</taxon>
        <taxon>Ralstonia</taxon>
    </lineage>
</organism>
<evidence type="ECO:0000313" key="1">
    <source>
        <dbReference type="EMBL" id="ANJ73518.1"/>
    </source>
</evidence>
<dbReference type="GeneID" id="61527139"/>
<dbReference type="Proteomes" id="UP000078572">
    <property type="component" value="Chromosome 1"/>
</dbReference>
<reference evidence="2" key="1">
    <citation type="submission" date="2016-06" db="EMBL/GenBank/DDBJ databases">
        <authorList>
            <person name="Xu Y."/>
            <person name="Nagy A."/>
            <person name="Yan X."/>
            <person name="Kim S.W."/>
            <person name="Haley B."/>
            <person name="Liu N.T."/>
            <person name="Nou X."/>
        </authorList>
    </citation>
    <scope>NUCLEOTIDE SEQUENCE [LARGE SCALE GENOMIC DNA]</scope>
    <source>
        <strain evidence="2">ATCC 49129</strain>
    </source>
</reference>
<proteinExistence type="predicted"/>
<protein>
    <submittedName>
        <fullName evidence="1">Uncharacterized protein</fullName>
    </submittedName>
</protein>
<keyword evidence="2" id="KW-1185">Reference proteome</keyword>
<dbReference type="RefSeq" id="WP_064804935.1">
    <property type="nucleotide sequence ID" value="NZ_CP016022.1"/>
</dbReference>
<accession>A0A191ZZK3</accession>